<name>L9X966_9EURY</name>
<dbReference type="Proteomes" id="UP000011602">
    <property type="component" value="Unassembled WGS sequence"/>
</dbReference>
<protein>
    <submittedName>
        <fullName evidence="1">Uncharacterized protein</fullName>
    </submittedName>
</protein>
<sequence>MLVGDNFVEIEVREVEIEIGESWVEIPGNVLVNEIDMFITVGDGFTISCANIGHVVEELVEFVADQCSEHR</sequence>
<gene>
    <name evidence="1" type="ORF">C493_06979</name>
</gene>
<reference evidence="1 2" key="1">
    <citation type="journal article" date="2014" name="PLoS Genet.">
        <title>Phylogenetically driven sequencing of extremely halophilic archaea reveals strategies for static and dynamic osmo-response.</title>
        <authorList>
            <person name="Becker E.A."/>
            <person name="Seitzer P.M."/>
            <person name="Tritt A."/>
            <person name="Larsen D."/>
            <person name="Krusor M."/>
            <person name="Yao A.I."/>
            <person name="Wu D."/>
            <person name="Madern D."/>
            <person name="Eisen J.A."/>
            <person name="Darling A.E."/>
            <person name="Facciotti M.T."/>
        </authorList>
    </citation>
    <scope>NUCLEOTIDE SEQUENCE [LARGE SCALE GENOMIC DNA]</scope>
    <source>
        <strain evidence="1 2">JCM 12255</strain>
    </source>
</reference>
<dbReference type="AlphaFoldDB" id="L9X966"/>
<dbReference type="EMBL" id="AOHZ01000035">
    <property type="protein sequence ID" value="ELY58299.1"/>
    <property type="molecule type" value="Genomic_DNA"/>
</dbReference>
<dbReference type="STRING" id="1227499.C493_06979"/>
<organism evidence="1 2">
    <name type="scientific">Natronolimnohabitans innermongolicus JCM 12255</name>
    <dbReference type="NCBI Taxonomy" id="1227499"/>
    <lineage>
        <taxon>Archaea</taxon>
        <taxon>Methanobacteriati</taxon>
        <taxon>Methanobacteriota</taxon>
        <taxon>Stenosarchaea group</taxon>
        <taxon>Halobacteria</taxon>
        <taxon>Halobacteriales</taxon>
        <taxon>Natrialbaceae</taxon>
        <taxon>Natronolimnohabitans</taxon>
    </lineage>
</organism>
<proteinExistence type="predicted"/>
<comment type="caution">
    <text evidence="1">The sequence shown here is derived from an EMBL/GenBank/DDBJ whole genome shotgun (WGS) entry which is preliminary data.</text>
</comment>
<evidence type="ECO:0000313" key="2">
    <source>
        <dbReference type="Proteomes" id="UP000011602"/>
    </source>
</evidence>
<accession>L9X966</accession>
<keyword evidence="2" id="KW-1185">Reference proteome</keyword>
<evidence type="ECO:0000313" key="1">
    <source>
        <dbReference type="EMBL" id="ELY58299.1"/>
    </source>
</evidence>